<accession>A0ACB9LEE2</accession>
<gene>
    <name evidence="1" type="ORF">L6164_031245</name>
</gene>
<comment type="caution">
    <text evidence="1">The sequence shown here is derived from an EMBL/GenBank/DDBJ whole genome shotgun (WGS) entry which is preliminary data.</text>
</comment>
<organism evidence="1 2">
    <name type="scientific">Bauhinia variegata</name>
    <name type="common">Purple orchid tree</name>
    <name type="synonym">Phanera variegata</name>
    <dbReference type="NCBI Taxonomy" id="167791"/>
    <lineage>
        <taxon>Eukaryota</taxon>
        <taxon>Viridiplantae</taxon>
        <taxon>Streptophyta</taxon>
        <taxon>Embryophyta</taxon>
        <taxon>Tracheophyta</taxon>
        <taxon>Spermatophyta</taxon>
        <taxon>Magnoliopsida</taxon>
        <taxon>eudicotyledons</taxon>
        <taxon>Gunneridae</taxon>
        <taxon>Pentapetalae</taxon>
        <taxon>rosids</taxon>
        <taxon>fabids</taxon>
        <taxon>Fabales</taxon>
        <taxon>Fabaceae</taxon>
        <taxon>Cercidoideae</taxon>
        <taxon>Cercideae</taxon>
        <taxon>Bauhiniinae</taxon>
        <taxon>Bauhinia</taxon>
    </lineage>
</organism>
<reference evidence="1 2" key="1">
    <citation type="journal article" date="2022" name="DNA Res.">
        <title>Chromosomal-level genome assembly of the orchid tree Bauhinia variegata (Leguminosae; Cercidoideae) supports the allotetraploid origin hypothesis of Bauhinia.</title>
        <authorList>
            <person name="Zhong Y."/>
            <person name="Chen Y."/>
            <person name="Zheng D."/>
            <person name="Pang J."/>
            <person name="Liu Y."/>
            <person name="Luo S."/>
            <person name="Meng S."/>
            <person name="Qian L."/>
            <person name="Wei D."/>
            <person name="Dai S."/>
            <person name="Zhou R."/>
        </authorList>
    </citation>
    <scope>NUCLEOTIDE SEQUENCE [LARGE SCALE GENOMIC DNA]</scope>
    <source>
        <strain evidence="1">BV-YZ2020</strain>
    </source>
</reference>
<dbReference type="Proteomes" id="UP000828941">
    <property type="component" value="Chromosome 12"/>
</dbReference>
<evidence type="ECO:0000313" key="2">
    <source>
        <dbReference type="Proteomes" id="UP000828941"/>
    </source>
</evidence>
<protein>
    <submittedName>
        <fullName evidence="1">Uncharacterized protein</fullName>
    </submittedName>
</protein>
<dbReference type="EMBL" id="CM039437">
    <property type="protein sequence ID" value="KAI4308141.1"/>
    <property type="molecule type" value="Genomic_DNA"/>
</dbReference>
<sequence length="107" mass="12181">MGWAWGFLFTLSFFLVHPSLMVDGVKRIKKVTKEMAWKTIPNSRMFHPLSLYSVHPIWGKRKRRVSSGNGSGAQSSLSTSFILGRIANLHYVDSKDCSFTLLTPHFH</sequence>
<evidence type="ECO:0000313" key="1">
    <source>
        <dbReference type="EMBL" id="KAI4308141.1"/>
    </source>
</evidence>
<keyword evidence="2" id="KW-1185">Reference proteome</keyword>
<name>A0ACB9LEE2_BAUVA</name>
<proteinExistence type="predicted"/>